<dbReference type="SMART" id="SM01349">
    <property type="entry name" value="TOG"/>
    <property type="match status" value="1"/>
</dbReference>
<dbReference type="Pfam" id="PF24987">
    <property type="entry name" value="HEAT_EF3_N"/>
    <property type="match status" value="1"/>
</dbReference>
<dbReference type="WBParaSite" id="PSU_v2.g17331.t1">
    <property type="protein sequence ID" value="PSU_v2.g17331.t1"/>
    <property type="gene ID" value="PSU_v2.g17331"/>
</dbReference>
<keyword evidence="1" id="KW-0677">Repeat</keyword>
<organism evidence="4 5">
    <name type="scientific">Panagrolaimus superbus</name>
    <dbReference type="NCBI Taxonomy" id="310955"/>
    <lineage>
        <taxon>Eukaryota</taxon>
        <taxon>Metazoa</taxon>
        <taxon>Ecdysozoa</taxon>
        <taxon>Nematoda</taxon>
        <taxon>Chromadorea</taxon>
        <taxon>Rhabditida</taxon>
        <taxon>Tylenchina</taxon>
        <taxon>Panagrolaimomorpha</taxon>
        <taxon>Panagrolaimoidea</taxon>
        <taxon>Panagrolaimidae</taxon>
        <taxon>Panagrolaimus</taxon>
    </lineage>
</organism>
<dbReference type="Gene3D" id="1.25.10.10">
    <property type="entry name" value="Leucine-rich Repeat Variant"/>
    <property type="match status" value="5"/>
</dbReference>
<dbReference type="PANTHER" id="PTHR23346">
    <property type="entry name" value="TRANSLATIONAL ACTIVATOR GCN1-RELATED"/>
    <property type="match status" value="1"/>
</dbReference>
<dbReference type="GO" id="GO:0034198">
    <property type="term" value="P:cellular response to amino acid starvation"/>
    <property type="evidence" value="ECO:0007669"/>
    <property type="project" value="TreeGrafter"/>
</dbReference>
<evidence type="ECO:0000259" key="3">
    <source>
        <dbReference type="SMART" id="SM01349"/>
    </source>
</evidence>
<dbReference type="GO" id="GO:0005829">
    <property type="term" value="C:cytosol"/>
    <property type="evidence" value="ECO:0007669"/>
    <property type="project" value="TreeGrafter"/>
</dbReference>
<name>A0A914YJ42_9BILA</name>
<feature type="domain" description="TOG" evidence="3">
    <location>
        <begin position="521"/>
        <end position="754"/>
    </location>
</feature>
<accession>A0A914YJ42</accession>
<dbReference type="SUPFAM" id="SSF48371">
    <property type="entry name" value="ARM repeat"/>
    <property type="match status" value="3"/>
</dbReference>
<proteinExistence type="predicted"/>
<dbReference type="InterPro" id="IPR021133">
    <property type="entry name" value="HEAT_type_2"/>
</dbReference>
<dbReference type="Proteomes" id="UP000887577">
    <property type="component" value="Unplaced"/>
</dbReference>
<protein>
    <submittedName>
        <fullName evidence="5">TOG domain-containing protein</fullName>
    </submittedName>
</protein>
<dbReference type="GO" id="GO:0019887">
    <property type="term" value="F:protein kinase regulator activity"/>
    <property type="evidence" value="ECO:0007669"/>
    <property type="project" value="TreeGrafter"/>
</dbReference>
<dbReference type="InterPro" id="IPR011989">
    <property type="entry name" value="ARM-like"/>
</dbReference>
<dbReference type="PROSITE" id="PS50077">
    <property type="entry name" value="HEAT_REPEAT"/>
    <property type="match status" value="2"/>
</dbReference>
<evidence type="ECO:0000313" key="4">
    <source>
        <dbReference type="Proteomes" id="UP000887577"/>
    </source>
</evidence>
<reference evidence="5" key="1">
    <citation type="submission" date="2022-11" db="UniProtKB">
        <authorList>
            <consortium name="WormBaseParasite"/>
        </authorList>
    </citation>
    <scope>IDENTIFICATION</scope>
</reference>
<feature type="repeat" description="HEAT" evidence="2">
    <location>
        <begin position="695"/>
        <end position="732"/>
    </location>
</feature>
<dbReference type="GO" id="GO:0000226">
    <property type="term" value="P:microtubule cytoskeleton organization"/>
    <property type="evidence" value="ECO:0007669"/>
    <property type="project" value="UniProtKB-ARBA"/>
</dbReference>
<evidence type="ECO:0000313" key="5">
    <source>
        <dbReference type="WBParaSite" id="PSU_v2.g17331.t1"/>
    </source>
</evidence>
<dbReference type="InterPro" id="IPR016024">
    <property type="entry name" value="ARM-type_fold"/>
</dbReference>
<keyword evidence="4" id="KW-1185">Reference proteome</keyword>
<evidence type="ECO:0000256" key="1">
    <source>
        <dbReference type="ARBA" id="ARBA00022737"/>
    </source>
</evidence>
<dbReference type="InterPro" id="IPR057546">
    <property type="entry name" value="HEAT_GCN1"/>
</dbReference>
<dbReference type="Pfam" id="PF23271">
    <property type="entry name" value="HEAT_GCN1"/>
    <property type="match status" value="1"/>
</dbReference>
<evidence type="ECO:0000256" key="2">
    <source>
        <dbReference type="PROSITE-ProRule" id="PRU00103"/>
    </source>
</evidence>
<dbReference type="PANTHER" id="PTHR23346:SF7">
    <property type="entry name" value="STALLED RIBOSOME SENSOR GCN1"/>
    <property type="match status" value="1"/>
</dbReference>
<sequence length="1535" mass="170272">MKSESEIRNRLKVLYDKAEILLTVLAEAARYNPQGACYHVTVLYEVVVPLLRSHLVSGLACETFLAFSDAFFEPSSDNLGCLVGTAALRVLNALNYGDVHWEESLVDQLTRVFKSLASLCIFIDIPIDEEFHDDENMLDVISAWKLSFLIPVIEKLLPSNYPMEFKLRVSQFLKSAINGNFLSASDIILPPIVRLHTFLVKQMCNDPYSDIFEDLKHTVSTYCTLLNQEVEDPAPPVKEFFATVLDTLKNPIEIIRLMALKWLSSTDSYIIKQNVADSEFKHTFMVALYLETFDADTNCSEQATNLWGLLRFTETPALSKDIYNAVLHEQFFVQDEAAECINDLGSQFSDYIATAITDLFGLYDKYLEIIPALKDEVGRTIKEGRDPTHERFGIGKALARLADCLESKHTQKFIELIADRLDERNPQCHTLLRNAGVTAIKKNGEKVMSTLLPFLDKKLSETPERKEHDNIRQGLVVLLGTLGMYLETQPDKVLQIFQKLISSLSIPSEAVQRSVADCLPQLVGFIENDSNDTLEKLLHIMEASTNYGERRGAAYGIAAIISGLRTYVIVEMQLLKRVEKMITSKSNINQKESALLIMELLFKILGKSSEPFMPAFIPSLLLTFGDSSANVRNCSNDAGKNMMAALSPHGAKLILPLILKATANDNWRTKKASAELLGAVSQLAPRQLSSCLPKVVPTLVELLTDSHHEVQKAGVNALKEIAKVVKNPEIMSISTYLIGALIDPVAKTNKALETVLNTRFLHYMDPPSLALIMPIIKRAFSDRNTDAKRMSAQIIANIYTITEEKDMEPYLNTIVPGLQTALLDPVPEVRTVAARGFGALLRFSAESVRDQVAAILVPWLKERLVSQTSMVDRSGAAQGLSETIAAFGEEYLDASMPDILAITENPATNPFVRDGYLLLFIYLPIVLRERFVNFLARTVAPLLLSLSDENEVVRSTALKAGQQLINMYVTQARTTILPQLQKALFNENWRIRHASVQLIGDYLFNISGVSGKMSSVTADIDDTMGVETINKAILANLGRQSRDEIFSGLYLCRQDVALVVRQAASHVWKVVVPNTPRTVRDIMSTLFTMLLKCLASSSQERQQFLKDSLETDHIEQRVGVAVALNEVLNNCSRESIATLAGELMVILNKCLSDPSPSVRSSAAPPFNLLMQIIGPAALDEIVHPMVNKFLETSDADTLDALCTIVHENSRSFLPPILPKLTKQPVNAYGLCRIAASAGSETLNKFLPQFLRPLLSSRVKKDDFDEFLSNCQICLTAITDEQTMLSAVSQLVDETAENNNIIGIALLRKWVESSELLFDEGIVDEILPAAIGFYTNKSPEIVEEAIATVDAIIRQTEQGHAIEFLPLVKKSLEDIAATNAGENIVVPGFNKPEGFAAFLPVIKDALFNGTNGQKEQAIATCELFTRLASSSGILKHAMLICGPLIRCLGDRFLTEARKSALQTFKTLFEKVPTGVKIFVPQIQTELFKLLQVETLGSLKNLFATTLCHALCNHVKSETVFNDLIQFLLVNEDAKVL</sequence>
<dbReference type="Pfam" id="PF24984">
    <property type="entry name" value="HEAT_EF3_GNC1"/>
    <property type="match status" value="1"/>
</dbReference>
<dbReference type="GO" id="GO:0006417">
    <property type="term" value="P:regulation of translation"/>
    <property type="evidence" value="ECO:0007669"/>
    <property type="project" value="TreeGrafter"/>
</dbReference>
<feature type="repeat" description="HEAT" evidence="2">
    <location>
        <begin position="1143"/>
        <end position="1180"/>
    </location>
</feature>
<dbReference type="InterPro" id="IPR034085">
    <property type="entry name" value="TOG"/>
</dbReference>